<keyword evidence="4 6" id="KW-0472">Membrane</keyword>
<keyword evidence="9" id="KW-1185">Reference proteome</keyword>
<dbReference type="EMBL" id="LSRX01000069">
    <property type="protein sequence ID" value="OLQ10922.1"/>
    <property type="molecule type" value="Genomic_DNA"/>
</dbReference>
<evidence type="ECO:0000313" key="8">
    <source>
        <dbReference type="EMBL" id="OLQ10922.1"/>
    </source>
</evidence>
<feature type="transmembrane region" description="Helical" evidence="6">
    <location>
        <begin position="411"/>
        <end position="430"/>
    </location>
</feature>
<feature type="transmembrane region" description="Helical" evidence="6">
    <location>
        <begin position="533"/>
        <end position="553"/>
    </location>
</feature>
<evidence type="ECO:0000256" key="1">
    <source>
        <dbReference type="ARBA" id="ARBA00004141"/>
    </source>
</evidence>
<keyword evidence="2 6" id="KW-0812">Transmembrane</keyword>
<dbReference type="GO" id="GO:0016020">
    <property type="term" value="C:membrane"/>
    <property type="evidence" value="ECO:0007669"/>
    <property type="project" value="UniProtKB-SubCell"/>
</dbReference>
<feature type="transmembrane region" description="Helical" evidence="6">
    <location>
        <begin position="31"/>
        <end position="48"/>
    </location>
</feature>
<feature type="transmembrane region" description="Helical" evidence="6">
    <location>
        <begin position="612"/>
        <end position="634"/>
    </location>
</feature>
<feature type="transmembrane region" description="Helical" evidence="6">
    <location>
        <begin position="698"/>
        <end position="716"/>
    </location>
</feature>
<comment type="subcellular location">
    <subcellularLocation>
        <location evidence="1">Membrane</location>
        <topology evidence="1">Multi-pass membrane protein</topology>
    </subcellularLocation>
</comment>
<feature type="domain" description="Cationic amino acid transporter C-terminal" evidence="7">
    <location>
        <begin position="800"/>
        <end position="840"/>
    </location>
</feature>
<feature type="transmembrane region" description="Helical" evidence="6">
    <location>
        <begin position="507"/>
        <end position="526"/>
    </location>
</feature>
<sequence>MFAIAMLKEEYMLVEPNLDVLVDHMRNNKKLAMVFLFALGQWAMPFIPPQANSEKHVTKLMAVIPSFVAERAVAETPDSTQAPSAPSFPGLTAGEAVVYSAGGIILGSIIMNLINTFFGRVKNIEQKVSSQSSKLDIIAVITDTSIALAEKVQTGLIASTSHKTPDGSGNLRRFLAEHDLLHYLPLLVEEAMTVEQLADIPLPHLRAILPQIPAGVVYTLQTAAQASSPLKASAAAKQPRRGLSGEGSLAQADDQIMSEDALSESEEGDLRKFKCEPDLQNTSSQEPDDEAAADKEEDEDEEEEAASEEDEELEDALAHKDDVSASAEAAFDPNQKVPLAKAPPATVPTPTGTPVPPVLALPCREAAAKLSSPLYLTVLRFATTTPTHFYLLSFSLNLMKMKKARIAGPSVSVAFLLAAASSIFNGLCFAELATRLPVSGSAYLYVYCMFGELPALMLVINQLVDYHIGAATLARSLVAYVAEAFKAADIPMHECISGCQLFEDYPFFSFSLGAPLALGFAALVVSRGAETNAVVTSVVTAVKILVVVLVIAVGSMRVQSDNWHPFFPNGISATMQSAATLSYAFIGYDVIANAAEECRDPSNDIPRAMISALMTCAILYVCMCMVLCGMQIYTTIDTSAPVSYAFQAQRGLQWVVGAVDMGSFAGMITGLLAGVYGQSRIYFAMSRDGLAPSMLQEAPTCALWCGAIAALLATFFDVKSLASFLNIGVLLSYAMTAASVLLINACCKKSERPMMLAAAVLSAVLAVGGAAAVCAGVGLVALMVFVYFRRGYQCGPPSTFKCPGMPVTPLIALCSNVYLMCHLSHLAWIRLLVVSLVVFFLHSGAVCLGILDPKVDRCRRVCTTIRSAGQRTGNSASHGLCGGERSPSGEKAKA</sequence>
<feature type="compositionally biased region" description="Acidic residues" evidence="5">
    <location>
        <begin position="286"/>
        <end position="315"/>
    </location>
</feature>
<feature type="transmembrane region" description="Helical" evidence="6">
    <location>
        <begin position="374"/>
        <end position="391"/>
    </location>
</feature>
<feature type="transmembrane region" description="Helical" evidence="6">
    <location>
        <begin position="96"/>
        <end position="118"/>
    </location>
</feature>
<evidence type="ECO:0000259" key="7">
    <source>
        <dbReference type="Pfam" id="PF13906"/>
    </source>
</evidence>
<name>A0A1Q9EU19_SYMMI</name>
<evidence type="ECO:0000256" key="6">
    <source>
        <dbReference type="SAM" id="Phobius"/>
    </source>
</evidence>
<feature type="transmembrane region" description="Helical" evidence="6">
    <location>
        <begin position="442"/>
        <end position="460"/>
    </location>
</feature>
<keyword evidence="3 6" id="KW-1133">Transmembrane helix</keyword>
<dbReference type="Pfam" id="PF13906">
    <property type="entry name" value="AA_permease_C"/>
    <property type="match status" value="1"/>
</dbReference>
<accession>A0A1Q9EU19</accession>
<dbReference type="PANTHER" id="PTHR43243:SF45">
    <property type="entry name" value="CATIONIC AMINO ACID TRANSPORTER 9, CHLOROPLASTIC"/>
    <property type="match status" value="1"/>
</dbReference>
<dbReference type="Proteomes" id="UP000186817">
    <property type="component" value="Unassembled WGS sequence"/>
</dbReference>
<feature type="region of interest" description="Disordered" evidence="5">
    <location>
        <begin position="870"/>
        <end position="894"/>
    </location>
</feature>
<dbReference type="InterPro" id="IPR029485">
    <property type="entry name" value="CAT_C"/>
</dbReference>
<evidence type="ECO:0000256" key="3">
    <source>
        <dbReference type="ARBA" id="ARBA00022989"/>
    </source>
</evidence>
<feature type="transmembrane region" description="Helical" evidence="6">
    <location>
        <begin position="573"/>
        <end position="591"/>
    </location>
</feature>
<evidence type="ECO:0000256" key="4">
    <source>
        <dbReference type="ARBA" id="ARBA00023136"/>
    </source>
</evidence>
<feature type="transmembrane region" description="Helical" evidence="6">
    <location>
        <begin position="755"/>
        <end position="788"/>
    </location>
</feature>
<comment type="caution">
    <text evidence="8">The sequence shown here is derived from an EMBL/GenBank/DDBJ whole genome shotgun (WGS) entry which is preliminary data.</text>
</comment>
<dbReference type="InterPro" id="IPR002293">
    <property type="entry name" value="AA/rel_permease1"/>
</dbReference>
<feature type="transmembrane region" description="Helical" evidence="6">
    <location>
        <begin position="654"/>
        <end position="677"/>
    </location>
</feature>
<feature type="transmembrane region" description="Helical" evidence="6">
    <location>
        <begin position="722"/>
        <end position="743"/>
    </location>
</feature>
<dbReference type="AlphaFoldDB" id="A0A1Q9EU19"/>
<evidence type="ECO:0000256" key="2">
    <source>
        <dbReference type="ARBA" id="ARBA00022692"/>
    </source>
</evidence>
<proteinExistence type="predicted"/>
<dbReference type="PANTHER" id="PTHR43243">
    <property type="entry name" value="INNER MEMBRANE TRANSPORTER YGJI-RELATED"/>
    <property type="match status" value="1"/>
</dbReference>
<gene>
    <name evidence="8" type="primary">CAT9</name>
    <name evidence="8" type="ORF">AK812_SmicGene5314</name>
</gene>
<feature type="compositionally biased region" description="Basic and acidic residues" evidence="5">
    <location>
        <begin position="268"/>
        <end position="277"/>
    </location>
</feature>
<feature type="transmembrane region" description="Helical" evidence="6">
    <location>
        <begin position="827"/>
        <end position="851"/>
    </location>
</feature>
<dbReference type="Pfam" id="PF13520">
    <property type="entry name" value="AA_permease_2"/>
    <property type="match status" value="1"/>
</dbReference>
<reference evidence="8 9" key="1">
    <citation type="submission" date="2016-02" db="EMBL/GenBank/DDBJ databases">
        <title>Genome analysis of coral dinoflagellate symbionts highlights evolutionary adaptations to a symbiotic lifestyle.</title>
        <authorList>
            <person name="Aranda M."/>
            <person name="Li Y."/>
            <person name="Liew Y.J."/>
            <person name="Baumgarten S."/>
            <person name="Simakov O."/>
            <person name="Wilson M."/>
            <person name="Piel J."/>
            <person name="Ashoor H."/>
            <person name="Bougouffa S."/>
            <person name="Bajic V.B."/>
            <person name="Ryu T."/>
            <person name="Ravasi T."/>
            <person name="Bayer T."/>
            <person name="Micklem G."/>
            <person name="Kim H."/>
            <person name="Bhak J."/>
            <person name="Lajeunesse T.C."/>
            <person name="Voolstra C.R."/>
        </authorList>
    </citation>
    <scope>NUCLEOTIDE SEQUENCE [LARGE SCALE GENOMIC DNA]</scope>
    <source>
        <strain evidence="8 9">CCMP2467</strain>
    </source>
</reference>
<dbReference type="GO" id="GO:0015171">
    <property type="term" value="F:amino acid transmembrane transporter activity"/>
    <property type="evidence" value="ECO:0007669"/>
    <property type="project" value="TreeGrafter"/>
</dbReference>
<organism evidence="8 9">
    <name type="scientific">Symbiodinium microadriaticum</name>
    <name type="common">Dinoflagellate</name>
    <name type="synonym">Zooxanthella microadriatica</name>
    <dbReference type="NCBI Taxonomy" id="2951"/>
    <lineage>
        <taxon>Eukaryota</taxon>
        <taxon>Sar</taxon>
        <taxon>Alveolata</taxon>
        <taxon>Dinophyceae</taxon>
        <taxon>Suessiales</taxon>
        <taxon>Symbiodiniaceae</taxon>
        <taxon>Symbiodinium</taxon>
    </lineage>
</organism>
<protein>
    <submittedName>
        <fullName evidence="8">Cationic amino acid transporter 9, chloroplastic</fullName>
    </submittedName>
</protein>
<dbReference type="Gene3D" id="1.20.1740.10">
    <property type="entry name" value="Amino acid/polyamine transporter I"/>
    <property type="match status" value="1"/>
</dbReference>
<evidence type="ECO:0000256" key="5">
    <source>
        <dbReference type="SAM" id="MobiDB-lite"/>
    </source>
</evidence>
<feature type="region of interest" description="Disordered" evidence="5">
    <location>
        <begin position="231"/>
        <end position="315"/>
    </location>
</feature>
<feature type="region of interest" description="Disordered" evidence="5">
    <location>
        <begin position="330"/>
        <end position="353"/>
    </location>
</feature>
<dbReference type="OrthoDB" id="426111at2759"/>
<evidence type="ECO:0000313" key="9">
    <source>
        <dbReference type="Proteomes" id="UP000186817"/>
    </source>
</evidence>